<gene>
    <name evidence="12" type="primary">tal</name>
    <name evidence="19" type="ORF">BM536_007895</name>
</gene>
<dbReference type="EC" id="2.2.1.2" evidence="12"/>
<feature type="binding site" evidence="14">
    <location>
        <position position="373"/>
    </location>
    <ligand>
        <name>substrate</name>
    </ligand>
</feature>
<dbReference type="Gene3D" id="3.20.20.70">
    <property type="entry name" value="Aldolase class I"/>
    <property type="match status" value="1"/>
</dbReference>
<dbReference type="UniPathway" id="UPA00115">
    <property type="reaction ID" value="UER00414"/>
</dbReference>
<feature type="site" description="Important for catalytic activity" evidence="17">
    <location>
        <position position="279"/>
    </location>
</feature>
<dbReference type="GO" id="GO:0004802">
    <property type="term" value="F:transketolase activity"/>
    <property type="evidence" value="ECO:0007669"/>
    <property type="project" value="UniProtKB-UniRule"/>
</dbReference>
<dbReference type="PANTHER" id="PTHR43522:SF2">
    <property type="entry name" value="TRANSKETOLASE 1-RELATED"/>
    <property type="match status" value="1"/>
</dbReference>
<dbReference type="AlphaFoldDB" id="A0A1V6MUY0"/>
<feature type="binding site" evidence="14">
    <location>
        <position position="492"/>
    </location>
    <ligand>
        <name>substrate</name>
    </ligand>
</feature>
<dbReference type="GO" id="GO:0005975">
    <property type="term" value="P:carbohydrate metabolic process"/>
    <property type="evidence" value="ECO:0007669"/>
    <property type="project" value="InterPro"/>
</dbReference>
<dbReference type="InterPro" id="IPR055152">
    <property type="entry name" value="Transketolase-like_C_2"/>
</dbReference>
<reference evidence="20" key="1">
    <citation type="submission" date="2016-11" db="EMBL/GenBank/DDBJ databases">
        <authorList>
            <person name="Schniete J.K."/>
            <person name="Salih T."/>
            <person name="Algora Gallardo L."/>
            <person name="Martinez Fernandez S."/>
            <person name="Herron P.R."/>
        </authorList>
    </citation>
    <scope>NUCLEOTIDE SEQUENCE [LARGE SCALE GENOMIC DNA]</scope>
    <source>
        <strain evidence="20">DSM 41896</strain>
    </source>
</reference>
<comment type="similarity">
    <text evidence="2">Belongs to the transketolase family.</text>
</comment>
<dbReference type="InterPro" id="IPR049557">
    <property type="entry name" value="Transketolase_CS"/>
</dbReference>
<dbReference type="InterPro" id="IPR004732">
    <property type="entry name" value="Transaldolase_2"/>
</dbReference>
<evidence type="ECO:0000313" key="19">
    <source>
        <dbReference type="EMBL" id="OQD56229.1"/>
    </source>
</evidence>
<dbReference type="SUPFAM" id="SSF52922">
    <property type="entry name" value="TK C-terminal domain-like"/>
    <property type="match status" value="1"/>
</dbReference>
<comment type="subunit">
    <text evidence="4">Homodimer.</text>
</comment>
<dbReference type="Proteomes" id="UP000184286">
    <property type="component" value="Unassembled WGS sequence"/>
</dbReference>
<feature type="binding site" evidence="14">
    <location>
        <position position="484"/>
    </location>
    <ligand>
        <name>substrate</name>
    </ligand>
</feature>
<dbReference type="Pfam" id="PF02779">
    <property type="entry name" value="Transket_pyr"/>
    <property type="match status" value="1"/>
</dbReference>
<evidence type="ECO:0000256" key="8">
    <source>
        <dbReference type="ARBA" id="ARBA00023052"/>
    </source>
</evidence>
<dbReference type="Gene3D" id="3.40.50.970">
    <property type="match status" value="2"/>
</dbReference>
<evidence type="ECO:0000256" key="15">
    <source>
        <dbReference type="PIRSR" id="PIRSR605478-3"/>
    </source>
</evidence>
<dbReference type="InterPro" id="IPR018225">
    <property type="entry name" value="Transaldolase_AS"/>
</dbReference>
<comment type="caution">
    <text evidence="19">The sequence shown here is derived from an EMBL/GenBank/DDBJ whole genome shotgun (WGS) entry which is preliminary data.</text>
</comment>
<feature type="binding site" evidence="15">
    <location>
        <begin position="125"/>
        <end position="127"/>
    </location>
    <ligand>
        <name>thiamine diphosphate</name>
        <dbReference type="ChEBI" id="CHEBI:58937"/>
    </ligand>
</feature>
<dbReference type="InterPro" id="IPR013785">
    <property type="entry name" value="Aldolase_TIM"/>
</dbReference>
<dbReference type="PROSITE" id="PS00958">
    <property type="entry name" value="TRANSALDOLASE_2"/>
    <property type="match status" value="1"/>
</dbReference>
<evidence type="ECO:0000256" key="13">
    <source>
        <dbReference type="PIRSR" id="PIRSR605478-1"/>
    </source>
</evidence>
<dbReference type="InterPro" id="IPR029061">
    <property type="entry name" value="THDP-binding"/>
</dbReference>
<dbReference type="SUPFAM" id="SSF51569">
    <property type="entry name" value="Aldolase"/>
    <property type="match status" value="1"/>
</dbReference>
<feature type="binding site" evidence="15">
    <location>
        <position position="77"/>
    </location>
    <ligand>
        <name>thiamine diphosphate</name>
        <dbReference type="ChEBI" id="CHEBI:58937"/>
    </ligand>
</feature>
<dbReference type="GO" id="GO:0005829">
    <property type="term" value="C:cytosol"/>
    <property type="evidence" value="ECO:0007669"/>
    <property type="project" value="TreeGrafter"/>
</dbReference>
<accession>A0A1V6MUY0</accession>
<dbReference type="CDD" id="cd07033">
    <property type="entry name" value="TPP_PYR_DXS_TK_like"/>
    <property type="match status" value="1"/>
</dbReference>
<evidence type="ECO:0000256" key="10">
    <source>
        <dbReference type="ARBA" id="ARBA00048810"/>
    </source>
</evidence>
<feature type="active site" description="Schiff-base intermediate with substrate" evidence="12">
    <location>
        <position position="853"/>
    </location>
</feature>
<evidence type="ECO:0000256" key="9">
    <source>
        <dbReference type="ARBA" id="ARBA00023270"/>
    </source>
</evidence>
<reference evidence="19 20" key="2">
    <citation type="submission" date="2017-02" db="EMBL/GenBank/DDBJ databases">
        <title>Draft genome sequence of Streptomyces phaeoluteigriseus type strain DSM41896.</title>
        <authorList>
            <person name="Salih T.S."/>
            <person name="Algora Gallardo L."/>
            <person name="Melo Santos T."/>
            <person name="Filgueira Martinez S."/>
            <person name="Herron P.R."/>
        </authorList>
    </citation>
    <scope>NUCLEOTIDE SEQUENCE [LARGE SCALE GENOMIC DNA]</scope>
    <source>
        <strain evidence="19 20">DSM 41896</strain>
    </source>
</reference>
<evidence type="ECO:0000313" key="20">
    <source>
        <dbReference type="Proteomes" id="UP000184286"/>
    </source>
</evidence>
<dbReference type="InterPro" id="IPR009014">
    <property type="entry name" value="Transketo_C/PFOR_II"/>
</dbReference>
<dbReference type="PROSITE" id="PS01054">
    <property type="entry name" value="TRANSALDOLASE_1"/>
    <property type="match status" value="1"/>
</dbReference>
<feature type="binding site" evidence="15">
    <location>
        <position position="199"/>
    </location>
    <ligand>
        <name>thiamine diphosphate</name>
        <dbReference type="ChEBI" id="CHEBI:58937"/>
    </ligand>
</feature>
<dbReference type="Gene3D" id="3.40.50.920">
    <property type="match status" value="1"/>
</dbReference>
<dbReference type="SMART" id="SM00861">
    <property type="entry name" value="Transket_pyr"/>
    <property type="match status" value="1"/>
</dbReference>
<dbReference type="NCBIfam" id="NF002881">
    <property type="entry name" value="PRK03343.1"/>
    <property type="match status" value="1"/>
</dbReference>
<dbReference type="PROSITE" id="PS00801">
    <property type="entry name" value="TRANSKETOLASE_1"/>
    <property type="match status" value="1"/>
</dbReference>
<feature type="binding site" evidence="16">
    <location>
        <position position="169"/>
    </location>
    <ligand>
        <name>Mg(2+)</name>
        <dbReference type="ChEBI" id="CHEBI:18420"/>
    </ligand>
</feature>
<keyword evidence="7 16" id="KW-0460">Magnesium</keyword>
<keyword evidence="5 12" id="KW-0808">Transferase</keyword>
<evidence type="ECO:0000256" key="14">
    <source>
        <dbReference type="PIRSR" id="PIRSR605478-2"/>
    </source>
</evidence>
<dbReference type="PROSITE" id="PS00802">
    <property type="entry name" value="TRANSKETOLASE_2"/>
    <property type="match status" value="1"/>
</dbReference>
<evidence type="ECO:0000256" key="7">
    <source>
        <dbReference type="ARBA" id="ARBA00022842"/>
    </source>
</evidence>
<evidence type="ECO:0000256" key="2">
    <source>
        <dbReference type="ARBA" id="ARBA00007131"/>
    </source>
</evidence>
<feature type="binding site" evidence="14">
    <location>
        <position position="496"/>
    </location>
    <ligand>
        <name>substrate</name>
    </ligand>
</feature>
<feature type="binding site" evidence="15">
    <location>
        <position position="170"/>
    </location>
    <ligand>
        <name>thiamine diphosphate</name>
        <dbReference type="ChEBI" id="CHEBI:58937"/>
    </ligand>
</feature>
<organism evidence="19 20">
    <name type="scientific">Streptomyces phaeoluteigriseus</name>
    <dbReference type="NCBI Taxonomy" id="114686"/>
    <lineage>
        <taxon>Bacteria</taxon>
        <taxon>Bacillati</taxon>
        <taxon>Actinomycetota</taxon>
        <taxon>Actinomycetes</taxon>
        <taxon>Kitasatosporales</taxon>
        <taxon>Streptomycetaceae</taxon>
        <taxon>Streptomyces</taxon>
        <taxon>Streptomyces aurantiacus group</taxon>
    </lineage>
</organism>
<comment type="catalytic activity">
    <reaction evidence="10 12">
        <text>D-sedoheptulose 7-phosphate + D-glyceraldehyde 3-phosphate = D-erythrose 4-phosphate + beta-D-fructose 6-phosphate</text>
        <dbReference type="Rhea" id="RHEA:17053"/>
        <dbReference type="ChEBI" id="CHEBI:16897"/>
        <dbReference type="ChEBI" id="CHEBI:57483"/>
        <dbReference type="ChEBI" id="CHEBI:57634"/>
        <dbReference type="ChEBI" id="CHEBI:59776"/>
        <dbReference type="EC" id="2.2.1.2"/>
    </reaction>
</comment>
<dbReference type="InterPro" id="IPR005474">
    <property type="entry name" value="Transketolase_N"/>
</dbReference>
<keyword evidence="12" id="KW-0963">Cytoplasm</keyword>
<comment type="cofactor">
    <cofactor evidence="15">
        <name>thiamine diphosphate</name>
        <dbReference type="ChEBI" id="CHEBI:58937"/>
    </cofactor>
    <text evidence="15">Binds 1 thiamine pyrophosphate per subunit. During the reaction, the substrate forms a covalent intermediate with the cofactor.</text>
</comment>
<feature type="binding site" evidence="15">
    <location>
        <position position="460"/>
    </location>
    <ligand>
        <name>thiamine diphosphate</name>
        <dbReference type="ChEBI" id="CHEBI:58937"/>
    </ligand>
</feature>
<keyword evidence="8 15" id="KW-0786">Thiamine pyrophosphate</keyword>
<feature type="binding site" evidence="15">
    <location>
        <position position="279"/>
    </location>
    <ligand>
        <name>thiamine diphosphate</name>
        <dbReference type="ChEBI" id="CHEBI:58937"/>
    </ligand>
</feature>
<dbReference type="GO" id="GO:0006098">
    <property type="term" value="P:pentose-phosphate shunt"/>
    <property type="evidence" value="ECO:0007669"/>
    <property type="project" value="UniProtKB-UniRule"/>
</dbReference>
<feature type="binding site" evidence="16">
    <location>
        <position position="201"/>
    </location>
    <ligand>
        <name>Mg(2+)</name>
        <dbReference type="ChEBI" id="CHEBI:18420"/>
    </ligand>
</feature>
<sequence>MSTQTPDSFEWTELDRRAVDTARLLAADAVQKVGNGHPGTAMSLAPAAYTIFQKVMRHDPADPEWAGRDRFVLSPGHTSLTLYTQLYLAGYELELEDLRAFRTHGSKTPGHPEYGHTAGVETTTGPLGQGAANAVGMAMAARYERGLFDPEAAEGTSPFDHTIWAIVSDGDLQEGVSAEASSLAGHQRLGNLVFLYDDNHISIEGDTATAFSEDVLKRYEAYGWHVQRIEPLENGDVDVHALYAALTAARAETARPSIIAMRTIIAWPAPNARNTEASHGSALGDDEVAATKRLLGFDPEKSFEVPGDVLAHTRTALDRGAEAHAAWDKRLDSWRGERPERARLFDRVLAGQLPEGWEDHLPVFEEGKAVATRAASGKVLQALGPVVPELWGGSADLAGSNNTTIDKTSSFLPRGNPLPEADPYGRTVHFGIREFSMAAEMNGIALHGNTRVYGGTFLVFSDYMRNAVRMSALMQLPVTYVWTHDSVGLGEDGPTHQPVEHLASLRAIPGLNVVRPADANETAIAWAEILRRHGTRPAPHGLALTRQGVPTYAPNADAAKGGYVLEESSKDTPDVVLIATGSEVHLAVAARETLEAEGIGTRVVSMPSVEWFEEQSPAYRDSVLPPSVKARVAVEAGIGLTWHRFVGDAGRIVSLEHFGASADAGTLFAEFGFTPENVAAAARPPSMRPRAWRTHVVDPIARKKMITVSEATAAAGALKRLSDEGVSIWLDDLSRERITSGNLAGVVATRHVVGVTTNPSIFQAAIGSGEGYQEQLADLAVRGVTVDEAVRMMTTADVRAAADVLNPVYTSTGGRDGRVSIEVDPRLAHETAATIAEAKQLAWLVDRPNVMIKIPATKAGLPAITEVIGLGISVNVTLIFSLERYREVMDAYLAGLEKAAARGIDLSTIHSVASFFVSRVDAEIDKRLTVLGTDEALALRGRAALANARLAYQAYEERFGSADDTTRGGDRWTALAGARANKQRPLWASTGVKDPAYKDTLYVDELVAPGTVNTMPEATLNATADHGVITGDTVTGGYAQAHADLAAVEALGISYEEVVTRLEDEGVAKFAVAWQDLLDAVTKSLDTRELDAEGPDTEGADAE</sequence>
<comment type="pathway">
    <text evidence="12">Carbohydrate degradation; pentose phosphate pathway; D-glyceraldehyde 3-phosphate and beta-D-fructose 6-phosphate from D-ribose 5-phosphate and D-xylulose 5-phosphate (non-oxidative stage): step 2/3.</text>
</comment>
<dbReference type="CDD" id="cd00955">
    <property type="entry name" value="Transaldolase_like"/>
    <property type="match status" value="1"/>
</dbReference>
<proteinExistence type="inferred from homology"/>
<dbReference type="FunFam" id="3.40.50.970:FF:000003">
    <property type="entry name" value="Transketolase"/>
    <property type="match status" value="1"/>
</dbReference>
<feature type="site" description="Important for catalytic activity" evidence="17">
    <location>
        <position position="37"/>
    </location>
</feature>
<evidence type="ECO:0000256" key="16">
    <source>
        <dbReference type="PIRSR" id="PIRSR605478-4"/>
    </source>
</evidence>
<dbReference type="GO" id="GO:0004801">
    <property type="term" value="F:transaldolase activity"/>
    <property type="evidence" value="ECO:0007669"/>
    <property type="project" value="UniProtKB-UniRule"/>
</dbReference>
<dbReference type="CDD" id="cd02012">
    <property type="entry name" value="TPP_TK"/>
    <property type="match status" value="1"/>
</dbReference>
<feature type="binding site" evidence="14">
    <location>
        <position position="37"/>
    </location>
    <ligand>
        <name>substrate</name>
    </ligand>
</feature>
<keyword evidence="9 12" id="KW-0704">Schiff base</keyword>
<dbReference type="EMBL" id="MPOH02000009">
    <property type="protein sequence ID" value="OQD56229.1"/>
    <property type="molecule type" value="Genomic_DNA"/>
</dbReference>
<keyword evidence="12" id="KW-0570">Pentose shunt</keyword>
<dbReference type="InterPro" id="IPR001585">
    <property type="entry name" value="TAL/FSA"/>
</dbReference>
<evidence type="ECO:0000256" key="12">
    <source>
        <dbReference type="HAMAP-Rule" id="MF_00493"/>
    </source>
</evidence>
<comment type="subcellular location">
    <subcellularLocation>
        <location evidence="12">Cytoplasm</location>
    </subcellularLocation>
</comment>
<evidence type="ECO:0000256" key="17">
    <source>
        <dbReference type="PIRSR" id="PIRSR605478-5"/>
    </source>
</evidence>
<dbReference type="Pfam" id="PF22613">
    <property type="entry name" value="Transketolase_C_1"/>
    <property type="match status" value="1"/>
</dbReference>
<evidence type="ECO:0000256" key="5">
    <source>
        <dbReference type="ARBA" id="ARBA00022679"/>
    </source>
</evidence>
<dbReference type="InterPro" id="IPR005475">
    <property type="entry name" value="Transketolase-like_Pyr-bd"/>
</dbReference>
<comment type="cofactor">
    <cofactor evidence="16">
        <name>Mg(2+)</name>
        <dbReference type="ChEBI" id="CHEBI:18420"/>
    </cofactor>
    <text evidence="16">Binds 1 Mg(2+) ion per subunit. Can also utilize other divalent metal cations, such as Ca(2+), Mn(2+) and Co(2+).</text>
</comment>
<dbReference type="NCBIfam" id="TIGR00232">
    <property type="entry name" value="tktlase_bact"/>
    <property type="match status" value="1"/>
</dbReference>
<feature type="binding site" evidence="16">
    <location>
        <position position="199"/>
    </location>
    <ligand>
        <name>Mg(2+)</name>
        <dbReference type="ChEBI" id="CHEBI:18420"/>
    </ligand>
</feature>
<dbReference type="STRING" id="114686.BM536_007895"/>
<dbReference type="GO" id="GO:0000287">
    <property type="term" value="F:magnesium ion binding"/>
    <property type="evidence" value="ECO:0007669"/>
    <property type="project" value="UniProtKB-ARBA"/>
</dbReference>
<dbReference type="Pfam" id="PF00456">
    <property type="entry name" value="Transketolase_N"/>
    <property type="match status" value="1"/>
</dbReference>
<dbReference type="InterPro" id="IPR005478">
    <property type="entry name" value="Transketolase_bac-like"/>
</dbReference>
<feature type="binding site" evidence="14">
    <location>
        <position position="400"/>
    </location>
    <ligand>
        <name>substrate</name>
    </ligand>
</feature>
<evidence type="ECO:0000256" key="6">
    <source>
        <dbReference type="ARBA" id="ARBA00022723"/>
    </source>
</evidence>
<evidence type="ECO:0000256" key="3">
    <source>
        <dbReference type="ARBA" id="ARBA00008426"/>
    </source>
</evidence>
<feature type="binding site" evidence="14">
    <location>
        <position position="279"/>
    </location>
    <ligand>
        <name>substrate</name>
    </ligand>
</feature>
<feature type="active site" description="Proton donor" evidence="13">
    <location>
        <position position="434"/>
    </location>
</feature>
<evidence type="ECO:0000256" key="4">
    <source>
        <dbReference type="ARBA" id="ARBA00011738"/>
    </source>
</evidence>
<keyword evidence="6 16" id="KW-0479">Metal-binding</keyword>
<evidence type="ECO:0000256" key="1">
    <source>
        <dbReference type="ARBA" id="ARBA00003518"/>
    </source>
</evidence>
<name>A0A1V6MUY0_9ACTN</name>
<evidence type="ECO:0000256" key="11">
    <source>
        <dbReference type="ARBA" id="ARBA00049473"/>
    </source>
</evidence>
<dbReference type="FunFam" id="3.40.50.970:FF:000004">
    <property type="entry name" value="Transketolase"/>
    <property type="match status" value="1"/>
</dbReference>
<dbReference type="Pfam" id="PF00923">
    <property type="entry name" value="TAL_FSA"/>
    <property type="match status" value="1"/>
</dbReference>
<feature type="binding site" evidence="14">
    <location>
        <position position="546"/>
    </location>
    <ligand>
        <name>substrate</name>
    </ligand>
</feature>
<dbReference type="OrthoDB" id="8732661at2"/>
<feature type="domain" description="Transketolase-like pyrimidine-binding" evidence="18">
    <location>
        <begin position="370"/>
        <end position="551"/>
    </location>
</feature>
<comment type="function">
    <text evidence="1 12">Transaldolase is important for the balance of metabolites in the pentose-phosphate pathway.</text>
</comment>
<dbReference type="FunFam" id="3.40.50.920:FF:000003">
    <property type="entry name" value="Transketolase"/>
    <property type="match status" value="1"/>
</dbReference>
<dbReference type="SUPFAM" id="SSF52518">
    <property type="entry name" value="Thiamin diphosphate-binding fold (THDP-binding)"/>
    <property type="match status" value="2"/>
</dbReference>
<dbReference type="NCBIfam" id="TIGR00876">
    <property type="entry name" value="tal_mycobact"/>
    <property type="match status" value="1"/>
</dbReference>
<comment type="similarity">
    <text evidence="3 12">Belongs to the transaldolase family. Type 2 subfamily.</text>
</comment>
<dbReference type="PANTHER" id="PTHR43522">
    <property type="entry name" value="TRANSKETOLASE"/>
    <property type="match status" value="1"/>
</dbReference>
<comment type="catalytic activity">
    <reaction evidence="11">
        <text>D-sedoheptulose 7-phosphate + D-glyceraldehyde 3-phosphate = aldehydo-D-ribose 5-phosphate + D-xylulose 5-phosphate</text>
        <dbReference type="Rhea" id="RHEA:10508"/>
        <dbReference type="ChEBI" id="CHEBI:57483"/>
        <dbReference type="ChEBI" id="CHEBI:57737"/>
        <dbReference type="ChEBI" id="CHEBI:58273"/>
        <dbReference type="ChEBI" id="CHEBI:59776"/>
        <dbReference type="EC" id="2.2.1.1"/>
    </reaction>
</comment>
<dbReference type="HAMAP" id="MF_00493">
    <property type="entry name" value="Transaldolase_2"/>
    <property type="match status" value="1"/>
</dbReference>
<protein>
    <recommendedName>
        <fullName evidence="12">Transaldolase</fullName>
        <ecNumber evidence="12">2.2.1.2</ecNumber>
    </recommendedName>
</protein>
<dbReference type="InterPro" id="IPR020826">
    <property type="entry name" value="Transketolase_BS"/>
</dbReference>
<evidence type="ECO:0000259" key="18">
    <source>
        <dbReference type="SMART" id="SM00861"/>
    </source>
</evidence>
<dbReference type="InterPro" id="IPR033247">
    <property type="entry name" value="Transketolase_fam"/>
</dbReference>